<dbReference type="CDD" id="cd12148">
    <property type="entry name" value="fungal_TF_MHR"/>
    <property type="match status" value="1"/>
</dbReference>
<gene>
    <name evidence="3" type="ORF">DNG_09772</name>
</gene>
<dbReference type="EMBL" id="ONZQ02000018">
    <property type="protein sequence ID" value="SPO07078.1"/>
    <property type="molecule type" value="Genomic_DNA"/>
</dbReference>
<proteinExistence type="predicted"/>
<keyword evidence="4" id="KW-1185">Reference proteome</keyword>
<dbReference type="AlphaFoldDB" id="A0AAE8SZR2"/>
<dbReference type="GO" id="GO:0003677">
    <property type="term" value="F:DNA binding"/>
    <property type="evidence" value="ECO:0007669"/>
    <property type="project" value="InterPro"/>
</dbReference>
<reference evidence="3" key="1">
    <citation type="submission" date="2018-03" db="EMBL/GenBank/DDBJ databases">
        <authorList>
            <person name="Guldener U."/>
        </authorList>
    </citation>
    <scope>NUCLEOTIDE SEQUENCE</scope>
</reference>
<keyword evidence="1" id="KW-0539">Nucleus</keyword>
<evidence type="ECO:0000313" key="4">
    <source>
        <dbReference type="Proteomes" id="UP001187682"/>
    </source>
</evidence>
<organism evidence="3 4">
    <name type="scientific">Cephalotrichum gorgonifer</name>
    <dbReference type="NCBI Taxonomy" id="2041049"/>
    <lineage>
        <taxon>Eukaryota</taxon>
        <taxon>Fungi</taxon>
        <taxon>Dikarya</taxon>
        <taxon>Ascomycota</taxon>
        <taxon>Pezizomycotina</taxon>
        <taxon>Sordariomycetes</taxon>
        <taxon>Hypocreomycetidae</taxon>
        <taxon>Microascales</taxon>
        <taxon>Microascaceae</taxon>
        <taxon>Cephalotrichum</taxon>
    </lineage>
</organism>
<dbReference type="SMART" id="SM00906">
    <property type="entry name" value="Fungal_trans"/>
    <property type="match status" value="1"/>
</dbReference>
<evidence type="ECO:0000259" key="2">
    <source>
        <dbReference type="SMART" id="SM00906"/>
    </source>
</evidence>
<accession>A0AAE8SZR2</accession>
<sequence length="504" mass="57309">MGPAAEQDNHLLDAFRSVILSENDQIDADIIQVFPGNPQLEQPPVHFLMLENEFPQHTNLALQTASTAIESTVRPHGESLVRLYFKFVHPAYPIVSKNRFLRQYATSREAIPASLRGAVYALASSFWQRDSSLAESPCPYKQHELVNLAHDSLRRELEAPNMFKLQASLLLLHIRPPEIDSVETPSTWVMASQATACAQMMGLHRDATRWNIPLWEKRERRKLWWAVYLTDCWSAACHGNPPHISAGSFDTEFLTMDDLRHGEDVPEDLCHLVDAGGDSFRIADGARFLEMVKLSQDWRAVMDCSFNIGLNESTRPCASHRREILSVWERFQSWPSLLPQCLAARRGSLPRNADSNAYYAGQALLFRTLMSPATREAKAIPQSNLRQWFPRALSEFRAFTDFVANMTKEDLECFWIRHARSHLILCGNFLIYLFLLASAPSDVEAAYGLLESFHQSLQRLRETESEDGRLLLRPVMLRIDSFFTQAAGVIRRSHNVNSSDISQA</sequence>
<name>A0AAE8SZR2_9PEZI</name>
<dbReference type="InterPro" id="IPR007219">
    <property type="entry name" value="XnlR_reg_dom"/>
</dbReference>
<comment type="caution">
    <text evidence="3">The sequence shown here is derived from an EMBL/GenBank/DDBJ whole genome shotgun (WGS) entry which is preliminary data.</text>
</comment>
<evidence type="ECO:0000313" key="3">
    <source>
        <dbReference type="EMBL" id="SPO07078.1"/>
    </source>
</evidence>
<evidence type="ECO:0000256" key="1">
    <source>
        <dbReference type="ARBA" id="ARBA00023242"/>
    </source>
</evidence>
<dbReference type="Proteomes" id="UP001187682">
    <property type="component" value="Unassembled WGS sequence"/>
</dbReference>
<dbReference type="PANTHER" id="PTHR31668:SF23">
    <property type="entry name" value="ZN(II)2CYS6 TRANSCRIPTION FACTOR (EUROFUNG)"/>
    <property type="match status" value="1"/>
</dbReference>
<dbReference type="PANTHER" id="PTHR31668">
    <property type="entry name" value="GLUCOSE TRANSPORT TRANSCRIPTION REGULATOR RGT1-RELATED-RELATED"/>
    <property type="match status" value="1"/>
</dbReference>
<feature type="domain" description="Xylanolytic transcriptional activator regulatory" evidence="2">
    <location>
        <begin position="187"/>
        <end position="260"/>
    </location>
</feature>
<dbReference type="Pfam" id="PF04082">
    <property type="entry name" value="Fungal_trans"/>
    <property type="match status" value="1"/>
</dbReference>
<protein>
    <recommendedName>
        <fullName evidence="2">Xylanolytic transcriptional activator regulatory domain-containing protein</fullName>
    </recommendedName>
</protein>
<dbReference type="GO" id="GO:0001080">
    <property type="term" value="P:nitrogen catabolite activation of transcription from RNA polymerase II promoter"/>
    <property type="evidence" value="ECO:0007669"/>
    <property type="project" value="TreeGrafter"/>
</dbReference>
<dbReference type="InterPro" id="IPR050797">
    <property type="entry name" value="Carb_Metab_Trans_Reg"/>
</dbReference>
<dbReference type="GO" id="GO:0008270">
    <property type="term" value="F:zinc ion binding"/>
    <property type="evidence" value="ECO:0007669"/>
    <property type="project" value="InterPro"/>
</dbReference>
<dbReference type="GO" id="GO:0005634">
    <property type="term" value="C:nucleus"/>
    <property type="evidence" value="ECO:0007669"/>
    <property type="project" value="TreeGrafter"/>
</dbReference>
<dbReference type="GO" id="GO:0006351">
    <property type="term" value="P:DNA-templated transcription"/>
    <property type="evidence" value="ECO:0007669"/>
    <property type="project" value="InterPro"/>
</dbReference>